<name>A0ACB8FZ67_9SAUR</name>
<dbReference type="EMBL" id="CM037626">
    <property type="protein sequence ID" value="KAH8012340.1"/>
    <property type="molecule type" value="Genomic_DNA"/>
</dbReference>
<evidence type="ECO:0000313" key="1">
    <source>
        <dbReference type="EMBL" id="KAH8012340.1"/>
    </source>
</evidence>
<comment type="caution">
    <text evidence="1">The sequence shown here is derived from an EMBL/GenBank/DDBJ whole genome shotgun (WGS) entry which is preliminary data.</text>
</comment>
<organism evidence="1 2">
    <name type="scientific">Sphaerodactylus townsendi</name>
    <dbReference type="NCBI Taxonomy" id="933632"/>
    <lineage>
        <taxon>Eukaryota</taxon>
        <taxon>Metazoa</taxon>
        <taxon>Chordata</taxon>
        <taxon>Craniata</taxon>
        <taxon>Vertebrata</taxon>
        <taxon>Euteleostomi</taxon>
        <taxon>Lepidosauria</taxon>
        <taxon>Squamata</taxon>
        <taxon>Bifurcata</taxon>
        <taxon>Gekkota</taxon>
        <taxon>Sphaerodactylidae</taxon>
        <taxon>Sphaerodactylus</taxon>
    </lineage>
</organism>
<gene>
    <name evidence="1" type="ORF">K3G42_016517</name>
</gene>
<accession>A0ACB8FZ67</accession>
<sequence length="71" mass="8016">MRRAGDRGASFAEAPSQPRRRTEPGVVWKGSAEFRRRCGSEEAIAWPGPVNPKERNRIYFRVNVVGIGLFD</sequence>
<proteinExistence type="predicted"/>
<evidence type="ECO:0000313" key="2">
    <source>
        <dbReference type="Proteomes" id="UP000827872"/>
    </source>
</evidence>
<keyword evidence="2" id="KW-1185">Reference proteome</keyword>
<protein>
    <submittedName>
        <fullName evidence="1">Uncharacterized protein</fullName>
    </submittedName>
</protein>
<reference evidence="1" key="1">
    <citation type="submission" date="2021-08" db="EMBL/GenBank/DDBJ databases">
        <title>The first chromosome-level gecko genome reveals the dynamic sex chromosomes of Neotropical dwarf geckos (Sphaerodactylidae: Sphaerodactylus).</title>
        <authorList>
            <person name="Pinto B.J."/>
            <person name="Keating S.E."/>
            <person name="Gamble T."/>
        </authorList>
    </citation>
    <scope>NUCLEOTIDE SEQUENCE</scope>
    <source>
        <strain evidence="1">TG3544</strain>
    </source>
</reference>
<dbReference type="Proteomes" id="UP000827872">
    <property type="component" value="Linkage Group LG13"/>
</dbReference>